<organism evidence="6 7">
    <name type="scientific">Vibrio nigripulchritudo SOn1</name>
    <dbReference type="NCBI Taxonomy" id="1238450"/>
    <lineage>
        <taxon>Bacteria</taxon>
        <taxon>Pseudomonadati</taxon>
        <taxon>Pseudomonadota</taxon>
        <taxon>Gammaproteobacteria</taxon>
        <taxon>Vibrionales</taxon>
        <taxon>Vibrionaceae</taxon>
        <taxon>Vibrio</taxon>
    </lineage>
</organism>
<keyword evidence="3" id="KW-0378">Hydrolase</keyword>
<keyword evidence="3" id="KW-0720">Serine protease</keyword>
<dbReference type="EMBL" id="CAOF01000065">
    <property type="protein sequence ID" value="CCO45793.1"/>
    <property type="molecule type" value="Genomic_DNA"/>
</dbReference>
<comment type="similarity">
    <text evidence="1">Belongs to the peptidase S1 family.</text>
</comment>
<dbReference type="SUPFAM" id="SSF50494">
    <property type="entry name" value="Trypsin-like serine proteases"/>
    <property type="match status" value="1"/>
</dbReference>
<dbReference type="PANTHER" id="PTHR24276">
    <property type="entry name" value="POLYSERASE-RELATED"/>
    <property type="match status" value="1"/>
</dbReference>
<dbReference type="InterPro" id="IPR050430">
    <property type="entry name" value="Peptidase_S1"/>
</dbReference>
<dbReference type="GO" id="GO:0006508">
    <property type="term" value="P:proteolysis"/>
    <property type="evidence" value="ECO:0007669"/>
    <property type="project" value="UniProtKB-KW"/>
</dbReference>
<dbReference type="Pfam" id="PF00089">
    <property type="entry name" value="Trypsin"/>
    <property type="match status" value="1"/>
</dbReference>
<dbReference type="PROSITE" id="PS00134">
    <property type="entry name" value="TRYPSIN_HIS"/>
    <property type="match status" value="1"/>
</dbReference>
<protein>
    <submittedName>
        <fullName evidence="6">Peptidase, trypsin-like serine and cysteine</fullName>
    </submittedName>
</protein>
<evidence type="ECO:0000256" key="3">
    <source>
        <dbReference type="RuleBase" id="RU363034"/>
    </source>
</evidence>
<evidence type="ECO:0000256" key="1">
    <source>
        <dbReference type="ARBA" id="ARBA00007664"/>
    </source>
</evidence>
<feature type="signal peptide" evidence="4">
    <location>
        <begin position="1"/>
        <end position="23"/>
    </location>
</feature>
<feature type="domain" description="Peptidase S1" evidence="5">
    <location>
        <begin position="32"/>
        <end position="260"/>
    </location>
</feature>
<evidence type="ECO:0000313" key="6">
    <source>
        <dbReference type="EMBL" id="CCO45793.1"/>
    </source>
</evidence>
<keyword evidence="3" id="KW-0645">Protease</keyword>
<keyword evidence="4" id="KW-0732">Signal</keyword>
<dbReference type="Proteomes" id="UP000018211">
    <property type="component" value="Unassembled WGS sequence"/>
</dbReference>
<dbReference type="InterPro" id="IPR009003">
    <property type="entry name" value="Peptidase_S1_PA"/>
</dbReference>
<dbReference type="InterPro" id="IPR033116">
    <property type="entry name" value="TRYPSIN_SER"/>
</dbReference>
<dbReference type="InterPro" id="IPR001254">
    <property type="entry name" value="Trypsin_dom"/>
</dbReference>
<dbReference type="PROSITE" id="PS50240">
    <property type="entry name" value="TRYPSIN_DOM"/>
    <property type="match status" value="1"/>
</dbReference>
<feature type="chain" id="PRO_5043550899" evidence="4">
    <location>
        <begin position="24"/>
        <end position="331"/>
    </location>
</feature>
<sequence length="331" mass="35249">MKGKNSLLTALFVTALGMAQVQAAEPSVEPRIIGGSTVNHSTVPYQVALVSSGRQFCGGTLISPQWVLTAAHCVERSSAGSVQIRIGASDLRTSQGETHQVSRIYVHENWTGSLANGNDIALLRLSSNVSSAYTPAKLPTPQIKASLAAPGQSLKVSGWGRTSRNSNAGSPVLKATDLEVVTNSECTSLMNGISVSGAYICGYDRSSTSCNGDSGGPWVARSGSDYYVFGAVSWGLENCTSATAFTDVTDYVSWITQKSGITPDGGGTTPPPPPPPADECAGVGQWDPYKFYYVGDRAVVNGFLFESNYNQWGYNPYYDYWGIWSFIKTCN</sequence>
<dbReference type="PANTHER" id="PTHR24276:SF91">
    <property type="entry name" value="AT26814P-RELATED"/>
    <property type="match status" value="1"/>
</dbReference>
<name>A0AAV2VMC0_9VIBR</name>
<dbReference type="InterPro" id="IPR001314">
    <property type="entry name" value="Peptidase_S1A"/>
</dbReference>
<dbReference type="FunFam" id="2.40.10.10:FF:000166">
    <property type="entry name" value="Trypsin"/>
    <property type="match status" value="1"/>
</dbReference>
<dbReference type="InterPro" id="IPR043504">
    <property type="entry name" value="Peptidase_S1_PA_chymotrypsin"/>
</dbReference>
<dbReference type="Gene3D" id="2.40.10.10">
    <property type="entry name" value="Trypsin-like serine proteases"/>
    <property type="match status" value="1"/>
</dbReference>
<dbReference type="SMART" id="SM00020">
    <property type="entry name" value="Tryp_SPc"/>
    <property type="match status" value="1"/>
</dbReference>
<dbReference type="PRINTS" id="PR00722">
    <property type="entry name" value="CHYMOTRYPSIN"/>
</dbReference>
<reference evidence="6 7" key="1">
    <citation type="journal article" date="2013" name="ISME J.">
        <title>Comparative genomics of pathogenic lineages of Vibrio nigripulchritudo identifies virulence-associated traits.</title>
        <authorList>
            <person name="Goudenege D."/>
            <person name="Labreuche Y."/>
            <person name="Krin E."/>
            <person name="Ansquer D."/>
            <person name="Mangenot S."/>
            <person name="Calteau A."/>
            <person name="Medigue C."/>
            <person name="Mazel D."/>
            <person name="Polz M.F."/>
            <person name="Le Roux F."/>
        </authorList>
    </citation>
    <scope>NUCLEOTIDE SEQUENCE [LARGE SCALE GENOMIC DNA]</scope>
    <source>
        <strain evidence="6 7">SOn1</strain>
    </source>
</reference>
<accession>A0AAV2VMC0</accession>
<evidence type="ECO:0000259" key="5">
    <source>
        <dbReference type="PROSITE" id="PS50240"/>
    </source>
</evidence>
<evidence type="ECO:0000313" key="7">
    <source>
        <dbReference type="Proteomes" id="UP000018211"/>
    </source>
</evidence>
<dbReference type="InterPro" id="IPR018114">
    <property type="entry name" value="TRYPSIN_HIS"/>
</dbReference>
<dbReference type="PROSITE" id="PS00135">
    <property type="entry name" value="TRYPSIN_SER"/>
    <property type="match status" value="1"/>
</dbReference>
<proteinExistence type="inferred from homology"/>
<gene>
    <name evidence="6" type="ORF">VIBNISOn1_1570001</name>
</gene>
<dbReference type="AlphaFoldDB" id="A0AAV2VMC0"/>
<dbReference type="RefSeq" id="WP_022611143.1">
    <property type="nucleotide sequence ID" value="NZ_LK391965.1"/>
</dbReference>
<dbReference type="GO" id="GO:0004252">
    <property type="term" value="F:serine-type endopeptidase activity"/>
    <property type="evidence" value="ECO:0007669"/>
    <property type="project" value="InterPro"/>
</dbReference>
<dbReference type="CDD" id="cd00190">
    <property type="entry name" value="Tryp_SPc"/>
    <property type="match status" value="1"/>
</dbReference>
<evidence type="ECO:0000256" key="2">
    <source>
        <dbReference type="ARBA" id="ARBA00023157"/>
    </source>
</evidence>
<comment type="caution">
    <text evidence="6">The sequence shown here is derived from an EMBL/GenBank/DDBJ whole genome shotgun (WGS) entry which is preliminary data.</text>
</comment>
<evidence type="ECO:0000256" key="4">
    <source>
        <dbReference type="SAM" id="SignalP"/>
    </source>
</evidence>
<keyword evidence="2" id="KW-1015">Disulfide bond</keyword>